<dbReference type="AlphaFoldDB" id="B6T5F7"/>
<name>B6T5F7_MAIZE</name>
<feature type="chain" id="PRO_5002847405" evidence="1">
    <location>
        <begin position="25"/>
        <end position="182"/>
    </location>
</feature>
<organism evidence="2">
    <name type="scientific">Zea mays</name>
    <name type="common">Maize</name>
    <dbReference type="NCBI Taxonomy" id="4577"/>
    <lineage>
        <taxon>Eukaryota</taxon>
        <taxon>Viridiplantae</taxon>
        <taxon>Streptophyta</taxon>
        <taxon>Embryophyta</taxon>
        <taxon>Tracheophyta</taxon>
        <taxon>Spermatophyta</taxon>
        <taxon>Magnoliopsida</taxon>
        <taxon>Liliopsida</taxon>
        <taxon>Poales</taxon>
        <taxon>Poaceae</taxon>
        <taxon>PACMAD clade</taxon>
        <taxon>Panicoideae</taxon>
        <taxon>Andropogonodae</taxon>
        <taxon>Andropogoneae</taxon>
        <taxon>Tripsacinae</taxon>
        <taxon>Zea</taxon>
    </lineage>
</organism>
<reference evidence="2" key="1">
    <citation type="journal article" date="2009" name="Plant Mol. Biol.">
        <title>Insights into corn genes derived from large-scale cDNA sequencing.</title>
        <authorList>
            <person name="Alexandrov N.N."/>
            <person name="Brover V.V."/>
            <person name="Freidin S."/>
            <person name="Troukhan M.E."/>
            <person name="Tatarinova T.V."/>
            <person name="Zhang H."/>
            <person name="Swaller T.J."/>
            <person name="Lu Y.P."/>
            <person name="Bouck J."/>
            <person name="Flavell R.B."/>
            <person name="Feldmann K.A."/>
        </authorList>
    </citation>
    <scope>NUCLEOTIDE SEQUENCE</scope>
</reference>
<keyword evidence="1" id="KW-0732">Signal</keyword>
<dbReference type="EMBL" id="EU960222">
    <property type="protein sequence ID" value="ACG32340.1"/>
    <property type="molecule type" value="mRNA"/>
</dbReference>
<feature type="signal peptide" evidence="1">
    <location>
        <begin position="1"/>
        <end position="24"/>
    </location>
</feature>
<sequence>MALGNKRTTLLVAMAALILQPSAASRVGGGLARAIADPGNGDGDGGIPQLPPQPRECRPWLARMMPCAGFLTNNSTVYAPDSHLLRRLRLHVHVGHGHLPVPRRGRRHRQASAGADESHAHGGALLGVWPRWTCRSTCRGLQPNGWSAADRPSESLTVDAIAISSVGRLAKQRQWISYDSEQ</sequence>
<proteinExistence type="evidence at transcript level"/>
<accession>B6T5F7</accession>
<evidence type="ECO:0000313" key="2">
    <source>
        <dbReference type="EMBL" id="ACG32340.1"/>
    </source>
</evidence>
<dbReference type="ExpressionAtlas" id="B6T5F7">
    <property type="expression patterns" value="baseline"/>
</dbReference>
<protein>
    <submittedName>
        <fullName evidence="2">Uncharacterized protein</fullName>
    </submittedName>
</protein>
<evidence type="ECO:0000256" key="1">
    <source>
        <dbReference type="SAM" id="SignalP"/>
    </source>
</evidence>